<dbReference type="Gene3D" id="3.30.428.10">
    <property type="entry name" value="HIT-like"/>
    <property type="match status" value="1"/>
</dbReference>
<evidence type="ECO:0000313" key="4">
    <source>
        <dbReference type="EMBL" id="KAK1737622.1"/>
    </source>
</evidence>
<dbReference type="InterPro" id="IPR050700">
    <property type="entry name" value="YIM1/Zinc_Alcohol_DH_Fams"/>
</dbReference>
<comment type="caution">
    <text evidence="4">The sequence shown here is derived from an EMBL/GenBank/DDBJ whole genome shotgun (WGS) entry which is preliminary data.</text>
</comment>
<dbReference type="EMBL" id="JATAAI010000025">
    <property type="protein sequence ID" value="KAK1737622.1"/>
    <property type="molecule type" value="Genomic_DNA"/>
</dbReference>
<evidence type="ECO:0000259" key="3">
    <source>
        <dbReference type="PROSITE" id="PS51084"/>
    </source>
</evidence>
<proteinExistence type="predicted"/>
<dbReference type="SMART" id="SM00829">
    <property type="entry name" value="PKS_ER"/>
    <property type="match status" value="1"/>
</dbReference>
<dbReference type="InterPro" id="IPR001310">
    <property type="entry name" value="Histidine_triad_HIT"/>
</dbReference>
<dbReference type="Pfam" id="PF11969">
    <property type="entry name" value="DcpS_C"/>
    <property type="match status" value="1"/>
</dbReference>
<dbReference type="SUPFAM" id="SSF51735">
    <property type="entry name" value="NAD(P)-binding Rossmann-fold domains"/>
    <property type="match status" value="1"/>
</dbReference>
<gene>
    <name evidence="4" type="ORF">QTG54_011908</name>
</gene>
<dbReference type="InterPro" id="IPR020843">
    <property type="entry name" value="ER"/>
</dbReference>
<protein>
    <submittedName>
        <fullName evidence="4">Alcohol dehydrogenase-related protein</fullName>
    </submittedName>
</protein>
<sequence length="558" mass="61950">MSSTSSCFQFLFPHNDVITQQQQRQPPLIAAYHEPPPHKNNNPYDVDYVSNPTAFGRILNGELPSRTYLESTELLAFQDRSPKAPFHALVIPKRYVKTVYSLRGNSHYSDELNDESEDNDDIHLIQNMRQMGLNLLKQQQPEALATEDYILCFHIPPFNSVDHLHLHVLAPASEMNWVDLDDSYQYTEEDHSNCREFQRRNMSVQDVSNKATMKCILASAHGKDIDSLLSMCDNYPIPTRKKGQVLIKVSACALAPGDVRVLAGHIFLQEPPGGCPYIPGGDVSGVVVEADATSRFKAGDLVVAMFELPRPLNGLAEFIAVKESLVELASTNIPLVESSTLTSSALSAMTAALYCCEGDRVLVLGGSGGVGCFLIQLLKARGASFIATTSSQRELMLSLGADAVINYQNENRFENSDLLKGREFDLIIDLAVGCDSWQKARQSKLLKTSGGKFVAMTSDNALVEAHNWWQLTTVFVPMQWRELWTRFWPSCPAYIWHNGLDVKPGDLANVTKLVEDGTMKIVLDPVSPLTFTEKGVKHGFKVMQKRCAHGKVVVSMQS</sequence>
<evidence type="ECO:0000256" key="2">
    <source>
        <dbReference type="PROSITE-ProRule" id="PRU00464"/>
    </source>
</evidence>
<reference evidence="4" key="1">
    <citation type="submission" date="2023-06" db="EMBL/GenBank/DDBJ databases">
        <title>Survivors Of The Sea: Transcriptome response of Skeletonema marinoi to long-term dormancy.</title>
        <authorList>
            <person name="Pinder M.I.M."/>
            <person name="Kourtchenko O."/>
            <person name="Robertson E.K."/>
            <person name="Larsson T."/>
            <person name="Maumus F."/>
            <person name="Osuna-Cruz C.M."/>
            <person name="Vancaester E."/>
            <person name="Stenow R."/>
            <person name="Vandepoele K."/>
            <person name="Ploug H."/>
            <person name="Bruchert V."/>
            <person name="Godhe A."/>
            <person name="Topel M."/>
        </authorList>
    </citation>
    <scope>NUCLEOTIDE SEQUENCE</scope>
    <source>
        <strain evidence="4">R05AC</strain>
    </source>
</reference>
<dbReference type="SUPFAM" id="SSF54197">
    <property type="entry name" value="HIT-like"/>
    <property type="match status" value="1"/>
</dbReference>
<dbReference type="GO" id="GO:0016491">
    <property type="term" value="F:oxidoreductase activity"/>
    <property type="evidence" value="ECO:0007669"/>
    <property type="project" value="UniProtKB-KW"/>
</dbReference>
<dbReference type="PANTHER" id="PTHR11695">
    <property type="entry name" value="ALCOHOL DEHYDROGENASE RELATED"/>
    <property type="match status" value="1"/>
</dbReference>
<keyword evidence="5" id="KW-1185">Reference proteome</keyword>
<dbReference type="GO" id="GO:0008270">
    <property type="term" value="F:zinc ion binding"/>
    <property type="evidence" value="ECO:0007669"/>
    <property type="project" value="InterPro"/>
</dbReference>
<dbReference type="PANTHER" id="PTHR11695:SF294">
    <property type="entry name" value="RETICULON-4-INTERACTING PROTEIN 1, MITOCHONDRIAL"/>
    <property type="match status" value="1"/>
</dbReference>
<accession>A0AAD9D868</accession>
<keyword evidence="1" id="KW-0560">Oxidoreductase</keyword>
<dbReference type="InterPro" id="IPR002364">
    <property type="entry name" value="Quin_OxRdtase/zeta-crystal_CS"/>
</dbReference>
<name>A0AAD9D868_9STRA</name>
<dbReference type="Proteomes" id="UP001224775">
    <property type="component" value="Unassembled WGS sequence"/>
</dbReference>
<organism evidence="4 5">
    <name type="scientific">Skeletonema marinoi</name>
    <dbReference type="NCBI Taxonomy" id="267567"/>
    <lineage>
        <taxon>Eukaryota</taxon>
        <taxon>Sar</taxon>
        <taxon>Stramenopiles</taxon>
        <taxon>Ochrophyta</taxon>
        <taxon>Bacillariophyta</taxon>
        <taxon>Coscinodiscophyceae</taxon>
        <taxon>Thalassiosirophycidae</taxon>
        <taxon>Thalassiosirales</taxon>
        <taxon>Skeletonemataceae</taxon>
        <taxon>Skeletonema</taxon>
        <taxon>Skeletonema marinoi-dohrnii complex</taxon>
    </lineage>
</organism>
<dbReference type="Gene3D" id="3.90.180.10">
    <property type="entry name" value="Medium-chain alcohol dehydrogenases, catalytic domain"/>
    <property type="match status" value="1"/>
</dbReference>
<dbReference type="AlphaFoldDB" id="A0AAD9D868"/>
<dbReference type="InterPro" id="IPR011032">
    <property type="entry name" value="GroES-like_sf"/>
</dbReference>
<dbReference type="Gene3D" id="3.40.50.720">
    <property type="entry name" value="NAD(P)-binding Rossmann-like Domain"/>
    <property type="match status" value="1"/>
</dbReference>
<dbReference type="SUPFAM" id="SSF50129">
    <property type="entry name" value="GroES-like"/>
    <property type="match status" value="1"/>
</dbReference>
<dbReference type="InterPro" id="IPR013154">
    <property type="entry name" value="ADH-like_N"/>
</dbReference>
<dbReference type="PROSITE" id="PS51084">
    <property type="entry name" value="HIT_2"/>
    <property type="match status" value="1"/>
</dbReference>
<dbReference type="Pfam" id="PF13602">
    <property type="entry name" value="ADH_zinc_N_2"/>
    <property type="match status" value="1"/>
</dbReference>
<evidence type="ECO:0000256" key="1">
    <source>
        <dbReference type="ARBA" id="ARBA00023002"/>
    </source>
</evidence>
<dbReference type="InterPro" id="IPR036291">
    <property type="entry name" value="NAD(P)-bd_dom_sf"/>
</dbReference>
<dbReference type="PRINTS" id="PR00332">
    <property type="entry name" value="HISTRIAD"/>
</dbReference>
<dbReference type="PROSITE" id="PS01162">
    <property type="entry name" value="QOR_ZETA_CRYSTAL"/>
    <property type="match status" value="1"/>
</dbReference>
<dbReference type="Pfam" id="PF08240">
    <property type="entry name" value="ADH_N"/>
    <property type="match status" value="1"/>
</dbReference>
<dbReference type="InterPro" id="IPR011146">
    <property type="entry name" value="HIT-like"/>
</dbReference>
<feature type="domain" description="HIT" evidence="3">
    <location>
        <begin position="54"/>
        <end position="185"/>
    </location>
</feature>
<feature type="short sequence motif" description="Histidine triad motif" evidence="2">
    <location>
        <begin position="163"/>
        <end position="167"/>
    </location>
</feature>
<dbReference type="InterPro" id="IPR036265">
    <property type="entry name" value="HIT-like_sf"/>
</dbReference>
<evidence type="ECO:0000313" key="5">
    <source>
        <dbReference type="Proteomes" id="UP001224775"/>
    </source>
</evidence>